<gene>
    <name evidence="9" type="ordered locus">Cyan7425_3825</name>
</gene>
<dbReference type="Pfam" id="PF02397">
    <property type="entry name" value="Bac_transf"/>
    <property type="match status" value="1"/>
</dbReference>
<dbReference type="NCBIfam" id="TIGR03025">
    <property type="entry name" value="EPS_sugtrans"/>
    <property type="match status" value="1"/>
</dbReference>
<feature type="transmembrane region" description="Helical" evidence="7">
    <location>
        <begin position="20"/>
        <end position="38"/>
    </location>
</feature>
<comment type="similarity">
    <text evidence="2">Belongs to the bacterial sugar transferase family.</text>
</comment>
<evidence type="ECO:0000256" key="5">
    <source>
        <dbReference type="ARBA" id="ARBA00022989"/>
    </source>
</evidence>
<keyword evidence="4 7" id="KW-0812">Transmembrane</keyword>
<dbReference type="GO" id="GO:0047360">
    <property type="term" value="F:undecaprenyl-phosphate galactose phosphotransferase activity"/>
    <property type="evidence" value="ECO:0007669"/>
    <property type="project" value="UniProtKB-EC"/>
</dbReference>
<dbReference type="HOGENOM" id="CLU_024920_3_4_3"/>
<feature type="transmembrane region" description="Helical" evidence="7">
    <location>
        <begin position="126"/>
        <end position="147"/>
    </location>
</feature>
<feature type="transmembrane region" description="Helical" evidence="7">
    <location>
        <begin position="96"/>
        <end position="114"/>
    </location>
</feature>
<dbReference type="KEGG" id="cyn:Cyan7425_3825"/>
<organism evidence="9">
    <name type="scientific">Cyanothece sp. (strain PCC 7425 / ATCC 29141)</name>
    <dbReference type="NCBI Taxonomy" id="395961"/>
    <lineage>
        <taxon>Bacteria</taxon>
        <taxon>Bacillati</taxon>
        <taxon>Cyanobacteriota</taxon>
        <taxon>Cyanophyceae</taxon>
        <taxon>Gomontiellales</taxon>
        <taxon>Cyanothecaceae</taxon>
        <taxon>Cyanothece</taxon>
    </lineage>
</organism>
<keyword evidence="6 7" id="KW-0472">Membrane</keyword>
<keyword evidence="3 9" id="KW-0808">Transferase</keyword>
<evidence type="ECO:0000313" key="9">
    <source>
        <dbReference type="EMBL" id="ACL46143.1"/>
    </source>
</evidence>
<dbReference type="eggNOG" id="COG2148">
    <property type="taxonomic scope" value="Bacteria"/>
</dbReference>
<dbReference type="EC" id="2.7.8.6" evidence="9"/>
<dbReference type="AlphaFoldDB" id="B8HTR2"/>
<reference evidence="9" key="1">
    <citation type="submission" date="2009-01" db="EMBL/GenBank/DDBJ databases">
        <title>Complete sequence of chromosome Cyanothece sp. PCC 7425.</title>
        <authorList>
            <consortium name="US DOE Joint Genome Institute"/>
            <person name="Lucas S."/>
            <person name="Copeland A."/>
            <person name="Lapidus A."/>
            <person name="Glavina del Rio T."/>
            <person name="Dalin E."/>
            <person name="Tice H."/>
            <person name="Bruce D."/>
            <person name="Goodwin L."/>
            <person name="Pitluck S."/>
            <person name="Sims D."/>
            <person name="Meineke L."/>
            <person name="Brettin T."/>
            <person name="Detter J.C."/>
            <person name="Han C."/>
            <person name="Larimer F."/>
            <person name="Land M."/>
            <person name="Hauser L."/>
            <person name="Kyrpides N."/>
            <person name="Ovchinnikova G."/>
            <person name="Liberton M."/>
            <person name="Stoeckel J."/>
            <person name="Banerjee A."/>
            <person name="Singh A."/>
            <person name="Page L."/>
            <person name="Sato H."/>
            <person name="Zhao L."/>
            <person name="Sherman L."/>
            <person name="Pakrasi H."/>
            <person name="Richardson P."/>
        </authorList>
    </citation>
    <scope>NUCLEOTIDE SEQUENCE</scope>
    <source>
        <strain evidence="9">PCC 7425</strain>
    </source>
</reference>
<evidence type="ECO:0000256" key="6">
    <source>
        <dbReference type="ARBA" id="ARBA00023136"/>
    </source>
</evidence>
<evidence type="ECO:0000259" key="8">
    <source>
        <dbReference type="Pfam" id="PF02397"/>
    </source>
</evidence>
<proteinExistence type="inferred from homology"/>
<keyword evidence="5 7" id="KW-1133">Transmembrane helix</keyword>
<dbReference type="GO" id="GO:0016020">
    <property type="term" value="C:membrane"/>
    <property type="evidence" value="ECO:0007669"/>
    <property type="project" value="UniProtKB-SubCell"/>
</dbReference>
<feature type="transmembrane region" description="Helical" evidence="7">
    <location>
        <begin position="58"/>
        <end position="84"/>
    </location>
</feature>
<feature type="domain" description="Bacterial sugar transferase" evidence="8">
    <location>
        <begin position="274"/>
        <end position="463"/>
    </location>
</feature>
<feature type="transmembrane region" description="Helical" evidence="7">
    <location>
        <begin position="276"/>
        <end position="300"/>
    </location>
</feature>
<dbReference type="InterPro" id="IPR003362">
    <property type="entry name" value="Bact_transf"/>
</dbReference>
<evidence type="ECO:0000256" key="1">
    <source>
        <dbReference type="ARBA" id="ARBA00004141"/>
    </source>
</evidence>
<comment type="subcellular location">
    <subcellularLocation>
        <location evidence="1">Membrane</location>
        <topology evidence="1">Multi-pass membrane protein</topology>
    </subcellularLocation>
</comment>
<dbReference type="InterPro" id="IPR017475">
    <property type="entry name" value="EPS_sugar_tfrase"/>
</dbReference>
<dbReference type="STRING" id="395961.Cyan7425_3825"/>
<sequence>MGDLRAPHRFELAQLWYWQWHRIIALLLGDSLALSLAWKLATQLNRFYSPIPSQLVWWVWWGLPSLFWVFTALAVTIFALGGLYNLRRDWRNYLRSGKLISLTYLLALLLVYFYDPNLAPPRSLFFTAWFASVLLVIGFRLATTLLLKQIEYAGSRTPVFLIASADRLTALAQVLERQPHYRIVGAALASTANTASTLIAILKSQAQEVLAEDLPPSDLASSLYWQLRHHGITLRLVPSSLDLLYRRGVPEVFAAIPTLRAEPSLLHGLEYRLKRLIDYGGAGLGVLLLSPLFLGIAIAIKLTSPGPVFFRQERVGLQGKVFQMWKFRTMVQNAPLLQAQLEANNESKDGVLFKIKDDPRRTPLGCFLRRTSLDELPQLFNVLLGQMSLVGPRPLPLRDVERFDSWHHIRHQVMPGITGLWQISGRSKIGDFNEAARLDLYYIDNWSLNLDLEILVETVRIVLFGDGAY</sequence>
<protein>
    <submittedName>
        <fullName evidence="9">Exopolysaccharide biosynthesis polyprenyl glycosylphosphotransferase</fullName>
        <ecNumber evidence="9">2.7.8.6</ecNumber>
    </submittedName>
</protein>
<dbReference type="EMBL" id="CP001344">
    <property type="protein sequence ID" value="ACL46143.1"/>
    <property type="molecule type" value="Genomic_DNA"/>
</dbReference>
<evidence type="ECO:0000256" key="3">
    <source>
        <dbReference type="ARBA" id="ARBA00022679"/>
    </source>
</evidence>
<name>B8HTR2_CYAP4</name>
<evidence type="ECO:0000256" key="4">
    <source>
        <dbReference type="ARBA" id="ARBA00022692"/>
    </source>
</evidence>
<evidence type="ECO:0000256" key="7">
    <source>
        <dbReference type="SAM" id="Phobius"/>
    </source>
</evidence>
<dbReference type="PANTHER" id="PTHR30576:SF23">
    <property type="entry name" value="GLUCOSYLTRANSFERASE"/>
    <property type="match status" value="1"/>
</dbReference>
<dbReference type="OrthoDB" id="570875at2"/>
<accession>B8HTR2</accession>
<evidence type="ECO:0000256" key="2">
    <source>
        <dbReference type="ARBA" id="ARBA00006464"/>
    </source>
</evidence>
<dbReference type="PANTHER" id="PTHR30576">
    <property type="entry name" value="COLANIC BIOSYNTHESIS UDP-GLUCOSE LIPID CARRIER TRANSFERASE"/>
    <property type="match status" value="1"/>
</dbReference>